<dbReference type="KEGG" id="tsv:DSM104635_01772"/>
<evidence type="ECO:0000256" key="1">
    <source>
        <dbReference type="SAM" id="SignalP"/>
    </source>
</evidence>
<keyword evidence="1" id="KW-0732">Signal</keyword>
<dbReference type="GO" id="GO:0016787">
    <property type="term" value="F:hydrolase activity"/>
    <property type="evidence" value="ECO:0007669"/>
    <property type="project" value="UniProtKB-KW"/>
</dbReference>
<organism evidence="2 3">
    <name type="scientific">Terricaulis silvestris</name>
    <dbReference type="NCBI Taxonomy" id="2686094"/>
    <lineage>
        <taxon>Bacteria</taxon>
        <taxon>Pseudomonadati</taxon>
        <taxon>Pseudomonadota</taxon>
        <taxon>Alphaproteobacteria</taxon>
        <taxon>Caulobacterales</taxon>
        <taxon>Caulobacteraceae</taxon>
        <taxon>Terricaulis</taxon>
    </lineage>
</organism>
<dbReference type="InterPro" id="IPR029058">
    <property type="entry name" value="AB_hydrolase_fold"/>
</dbReference>
<protein>
    <submittedName>
        <fullName evidence="2">Putative hydrolase of the alpha/beta superfamily protein</fullName>
    </submittedName>
</protein>
<dbReference type="PANTHER" id="PTHR48098:SF3">
    <property type="entry name" value="IRON(III) ENTEROBACTIN ESTERASE"/>
    <property type="match status" value="1"/>
</dbReference>
<reference evidence="3" key="1">
    <citation type="submission" date="2019-12" db="EMBL/GenBank/DDBJ databases">
        <title>Complete genome of Terracaulis silvestris 0127_4.</title>
        <authorList>
            <person name="Vieira S."/>
            <person name="Riedel T."/>
            <person name="Sproer C."/>
            <person name="Pascual J."/>
            <person name="Boedeker C."/>
            <person name="Overmann J."/>
        </authorList>
    </citation>
    <scope>NUCLEOTIDE SEQUENCE [LARGE SCALE GENOMIC DNA]</scope>
    <source>
        <strain evidence="3">0127_4</strain>
    </source>
</reference>
<dbReference type="SUPFAM" id="SSF63829">
    <property type="entry name" value="Calcium-dependent phosphotriesterase"/>
    <property type="match status" value="1"/>
</dbReference>
<accession>A0A6I6MQ71</accession>
<keyword evidence="2" id="KW-0378">Hydrolase</keyword>
<keyword evidence="3" id="KW-1185">Reference proteome</keyword>
<dbReference type="SUPFAM" id="SSF53474">
    <property type="entry name" value="alpha/beta-Hydrolases"/>
    <property type="match status" value="1"/>
</dbReference>
<dbReference type="Gene3D" id="3.40.50.1820">
    <property type="entry name" value="alpha/beta hydrolase"/>
    <property type="match status" value="1"/>
</dbReference>
<gene>
    <name evidence="2" type="ORF">DSM104635_01772</name>
</gene>
<dbReference type="Pfam" id="PF00756">
    <property type="entry name" value="Esterase"/>
    <property type="match status" value="1"/>
</dbReference>
<dbReference type="InterPro" id="IPR011042">
    <property type="entry name" value="6-blade_b-propeller_TolB-like"/>
</dbReference>
<dbReference type="Gene3D" id="2.120.10.30">
    <property type="entry name" value="TolB, C-terminal domain"/>
    <property type="match status" value="1"/>
</dbReference>
<dbReference type="Proteomes" id="UP000431269">
    <property type="component" value="Chromosome"/>
</dbReference>
<feature type="signal peptide" evidence="1">
    <location>
        <begin position="1"/>
        <end position="18"/>
    </location>
</feature>
<dbReference type="AlphaFoldDB" id="A0A6I6MQ71"/>
<dbReference type="PANTHER" id="PTHR48098">
    <property type="entry name" value="ENTEROCHELIN ESTERASE-RELATED"/>
    <property type="match status" value="1"/>
</dbReference>
<sequence>MRKLCLLICFLFAGWDCANCNASAQQMSVHRDDQPALGQNSLRQPNVPEGEWLEFSLGSSRFYPGSLRRVEVYIPAQYRAEHPACVMIMFDGIGFEAPVVVDNLIHRGEMPVTVVIGIRHGTTPAPLENAGRHDRSLGYDTLNGDMARFILEEVLPEVERRRTVAGLPIVLSRDPNDRAAVGGSSGGIAAFTLAWERPDAFRRVFSAVGSFVDLRGGDVYPSLIRKTEPKPIRVFLQDGTNDNLDTLLGEMGQWHLSNVMMLSALEFAGYDVAHVWGDGGHSGRHATNIFPEVMRFLWRDYPMPIEARPSRNVALGEILAPDEAWEMVQGDYGAAVALAVAPSGDLAMSDGASIWRVSQTDLRREPMSARGGHALAYGSDSRLSVASAGGLTRYDVSGSPREDLARIAATRFVVTAEGDAYALEPRTRDHSGRLWLLRASGVRVLLDDELDDPSAIAISPDGFWLAVAQRHSPWGYNYAITPDGGVAHRMRFYLFDIGGDGENASVTDMAMDRFGYLYAATRLGVQVLDRNGRTRAIIPAPGGVVRALSFADADFGSLYVAGGDGRLYRRRMRTRGAPAWHEAIELPENPWW</sequence>
<evidence type="ECO:0000313" key="2">
    <source>
        <dbReference type="EMBL" id="QGZ94937.1"/>
    </source>
</evidence>
<dbReference type="InterPro" id="IPR000801">
    <property type="entry name" value="Esterase-like"/>
</dbReference>
<evidence type="ECO:0000313" key="3">
    <source>
        <dbReference type="Proteomes" id="UP000431269"/>
    </source>
</evidence>
<dbReference type="InterPro" id="IPR050583">
    <property type="entry name" value="Mycobacterial_A85_antigen"/>
</dbReference>
<dbReference type="EMBL" id="CP047045">
    <property type="protein sequence ID" value="QGZ94937.1"/>
    <property type="molecule type" value="Genomic_DNA"/>
</dbReference>
<name>A0A6I6MQ71_9CAUL</name>
<proteinExistence type="predicted"/>
<feature type="chain" id="PRO_5026231570" evidence="1">
    <location>
        <begin position="19"/>
        <end position="592"/>
    </location>
</feature>